<evidence type="ECO:0000259" key="1">
    <source>
        <dbReference type="PROSITE" id="PS51186"/>
    </source>
</evidence>
<dbReference type="PANTHER" id="PTHR43328">
    <property type="entry name" value="ACETYLTRANSFERASE-RELATED"/>
    <property type="match status" value="1"/>
</dbReference>
<dbReference type="PROSITE" id="PS51186">
    <property type="entry name" value="GNAT"/>
    <property type="match status" value="1"/>
</dbReference>
<dbReference type="EMBL" id="JACIEI010000006">
    <property type="protein sequence ID" value="MBB3994430.1"/>
    <property type="molecule type" value="Genomic_DNA"/>
</dbReference>
<organism evidence="2 3">
    <name type="scientific">Sulfitobacter undariae</name>
    <dbReference type="NCBI Taxonomy" id="1563671"/>
    <lineage>
        <taxon>Bacteria</taxon>
        <taxon>Pseudomonadati</taxon>
        <taxon>Pseudomonadota</taxon>
        <taxon>Alphaproteobacteria</taxon>
        <taxon>Rhodobacterales</taxon>
        <taxon>Roseobacteraceae</taxon>
        <taxon>Sulfitobacter</taxon>
    </lineage>
</organism>
<dbReference type="InterPro" id="IPR016181">
    <property type="entry name" value="Acyl_CoA_acyltransferase"/>
</dbReference>
<name>A0A7W6H0B2_9RHOB</name>
<dbReference type="GO" id="GO:0016747">
    <property type="term" value="F:acyltransferase activity, transferring groups other than amino-acyl groups"/>
    <property type="evidence" value="ECO:0007669"/>
    <property type="project" value="InterPro"/>
</dbReference>
<sequence length="177" mass="19671">MDVSLQQKTLMTERFSLRPVRVSDLTRIEHYASDKRLAMNTPRLPHPLPPGLIAGFIERAMAPDRDEDVWVMDEGGEHGGEVMGVITLTRLDRNQSEVAYWVAPPFWNTHLASDAVQALVSGNPLDNDAMFASVFHDNPASAKVLTNAGFAYLGDAETFCLARNATVPTWTYSLKLR</sequence>
<dbReference type="Gene3D" id="3.40.630.30">
    <property type="match status" value="1"/>
</dbReference>
<comment type="caution">
    <text evidence="2">The sequence shown here is derived from an EMBL/GenBank/DDBJ whole genome shotgun (WGS) entry which is preliminary data.</text>
</comment>
<dbReference type="InterPro" id="IPR000182">
    <property type="entry name" value="GNAT_dom"/>
</dbReference>
<protein>
    <submittedName>
        <fullName evidence="2">RimJ/RimL family protein N-acetyltransferase</fullName>
    </submittedName>
</protein>
<dbReference type="SUPFAM" id="SSF55729">
    <property type="entry name" value="Acyl-CoA N-acyltransferases (Nat)"/>
    <property type="match status" value="1"/>
</dbReference>
<reference evidence="2 3" key="1">
    <citation type="submission" date="2020-08" db="EMBL/GenBank/DDBJ databases">
        <title>Genomic Encyclopedia of Type Strains, Phase IV (KMG-IV): sequencing the most valuable type-strain genomes for metagenomic binning, comparative biology and taxonomic classification.</title>
        <authorList>
            <person name="Goeker M."/>
        </authorList>
    </citation>
    <scope>NUCLEOTIDE SEQUENCE [LARGE SCALE GENOMIC DNA]</scope>
    <source>
        <strain evidence="2 3">DSM 102234</strain>
    </source>
</reference>
<dbReference type="PANTHER" id="PTHR43328:SF1">
    <property type="entry name" value="N-ACETYLTRANSFERASE DOMAIN-CONTAINING PROTEIN"/>
    <property type="match status" value="1"/>
</dbReference>
<accession>A0A7W6H0B2</accession>
<evidence type="ECO:0000313" key="2">
    <source>
        <dbReference type="EMBL" id="MBB3994430.1"/>
    </source>
</evidence>
<keyword evidence="2" id="KW-0808">Transferase</keyword>
<dbReference type="AlphaFoldDB" id="A0A7W6H0B2"/>
<feature type="domain" description="N-acetyltransferase" evidence="1">
    <location>
        <begin position="20"/>
        <end position="177"/>
    </location>
</feature>
<dbReference type="RefSeq" id="WP_184565469.1">
    <property type="nucleotide sequence ID" value="NZ_JACIEI010000006.1"/>
</dbReference>
<proteinExistence type="predicted"/>
<keyword evidence="3" id="KW-1185">Reference proteome</keyword>
<dbReference type="Proteomes" id="UP000530268">
    <property type="component" value="Unassembled WGS sequence"/>
</dbReference>
<evidence type="ECO:0000313" key="3">
    <source>
        <dbReference type="Proteomes" id="UP000530268"/>
    </source>
</evidence>
<dbReference type="Pfam" id="PF13302">
    <property type="entry name" value="Acetyltransf_3"/>
    <property type="match status" value="1"/>
</dbReference>
<gene>
    <name evidence="2" type="ORF">GGR95_002076</name>
</gene>